<name>A0AAX0Q9Y2_9EURY</name>
<protein>
    <recommendedName>
        <fullName evidence="4">ABC transporter domain-containing protein</fullName>
    </recommendedName>
</protein>
<dbReference type="EMBL" id="LMVO01000001">
    <property type="protein sequence ID" value="PAV10117.1"/>
    <property type="molecule type" value="Genomic_DNA"/>
</dbReference>
<dbReference type="SMART" id="SM00382">
    <property type="entry name" value="AAA"/>
    <property type="match status" value="1"/>
</dbReference>
<keyword evidence="6" id="KW-1185">Reference proteome</keyword>
<dbReference type="PROSITE" id="PS50893">
    <property type="entry name" value="ABC_TRANSPORTER_2"/>
    <property type="match status" value="1"/>
</dbReference>
<dbReference type="AlphaFoldDB" id="A0AAX0Q9Y2"/>
<feature type="domain" description="ABC transporter" evidence="4">
    <location>
        <begin position="3"/>
        <end position="156"/>
    </location>
</feature>
<dbReference type="PANTHER" id="PTHR42734:SF19">
    <property type="entry name" value="IRON COMPOUNDS ABC TRANSPORTER, ATP-BINDING PROTEIN"/>
    <property type="match status" value="1"/>
</dbReference>
<gene>
    <name evidence="5" type="ORF">ASJ83_06590</name>
</gene>
<dbReference type="GO" id="GO:0005524">
    <property type="term" value="F:ATP binding"/>
    <property type="evidence" value="ECO:0007669"/>
    <property type="project" value="UniProtKB-KW"/>
</dbReference>
<proteinExistence type="predicted"/>
<evidence type="ECO:0000313" key="6">
    <source>
        <dbReference type="Proteomes" id="UP000243820"/>
    </source>
</evidence>
<dbReference type="Gene3D" id="3.40.50.300">
    <property type="entry name" value="P-loop containing nucleotide triphosphate hydrolases"/>
    <property type="match status" value="2"/>
</dbReference>
<keyword evidence="2" id="KW-0547">Nucleotide-binding</keyword>
<keyword evidence="1" id="KW-0813">Transport</keyword>
<reference evidence="5 6" key="1">
    <citation type="journal article" date="2017" name="BMC Genomics">
        <title>Genomic analysis of methanogenic archaea reveals a shift towards energy conservation.</title>
        <authorList>
            <person name="Gilmore S.P."/>
            <person name="Henske J.K."/>
            <person name="Sexton J.A."/>
            <person name="Solomon K.V."/>
            <person name="Seppala S."/>
            <person name="Yoo J.I."/>
            <person name="Huyett L.M."/>
            <person name="Pressman A."/>
            <person name="Cogan J.Z."/>
            <person name="Kivenson V."/>
            <person name="Peng X."/>
            <person name="Tan Y."/>
            <person name="Valentine D.L."/>
            <person name="O'Malley M.A."/>
        </authorList>
    </citation>
    <scope>NUCLEOTIDE SEQUENCE [LARGE SCALE GENOMIC DNA]</scope>
    <source>
        <strain evidence="5 6">XII</strain>
    </source>
</reference>
<sequence>MKLEVRDLGFHYQKQERMIFSDVSFGIDKGEVISILGTNGAGKSTLLNCMANLYRPIRGGERQMVTIARVLAQQPDVILLDEPTAHLDYGNQIRMTRLVRKLADSGYAIILTTHMPDHVIMLQDKVGILDHDGRFTFGKAEDILSDSLLSNLYSVDLKLVYIDEAKRDTCVPFAY</sequence>
<keyword evidence="3" id="KW-0067">ATP-binding</keyword>
<comment type="caution">
    <text evidence="5">The sequence shown here is derived from an EMBL/GenBank/DDBJ whole genome shotgun (WGS) entry which is preliminary data.</text>
</comment>
<evidence type="ECO:0000313" key="5">
    <source>
        <dbReference type="EMBL" id="PAV10117.1"/>
    </source>
</evidence>
<dbReference type="PANTHER" id="PTHR42734">
    <property type="entry name" value="METAL TRANSPORT SYSTEM ATP-BINDING PROTEIN TM_0124-RELATED"/>
    <property type="match status" value="1"/>
</dbReference>
<evidence type="ECO:0000259" key="4">
    <source>
        <dbReference type="PROSITE" id="PS50893"/>
    </source>
</evidence>
<dbReference type="InterPro" id="IPR027417">
    <property type="entry name" value="P-loop_NTPase"/>
</dbReference>
<dbReference type="Pfam" id="PF00005">
    <property type="entry name" value="ABC_tran"/>
    <property type="match status" value="1"/>
</dbReference>
<dbReference type="GO" id="GO:0016887">
    <property type="term" value="F:ATP hydrolysis activity"/>
    <property type="evidence" value="ECO:0007669"/>
    <property type="project" value="InterPro"/>
</dbReference>
<evidence type="ECO:0000256" key="3">
    <source>
        <dbReference type="ARBA" id="ARBA00022840"/>
    </source>
</evidence>
<dbReference type="InterPro" id="IPR003439">
    <property type="entry name" value="ABC_transporter-like_ATP-bd"/>
</dbReference>
<dbReference type="SUPFAM" id="SSF52540">
    <property type="entry name" value="P-loop containing nucleoside triphosphate hydrolases"/>
    <property type="match status" value="1"/>
</dbReference>
<evidence type="ECO:0000256" key="1">
    <source>
        <dbReference type="ARBA" id="ARBA00022448"/>
    </source>
</evidence>
<dbReference type="Proteomes" id="UP000243820">
    <property type="component" value="Unassembled WGS sequence"/>
</dbReference>
<evidence type="ECO:0000256" key="2">
    <source>
        <dbReference type="ARBA" id="ARBA00022741"/>
    </source>
</evidence>
<dbReference type="InterPro" id="IPR003593">
    <property type="entry name" value="AAA+_ATPase"/>
</dbReference>
<dbReference type="RefSeq" id="WP_095641578.1">
    <property type="nucleotide sequence ID" value="NZ_LMVO01000001.1"/>
</dbReference>
<dbReference type="InterPro" id="IPR050153">
    <property type="entry name" value="Metal_Ion_Import_ABC"/>
</dbReference>
<accession>A0AAX0Q9Y2</accession>
<organism evidence="5 6">
    <name type="scientific">Methanocorpusculum parvum</name>
    <dbReference type="NCBI Taxonomy" id="2193"/>
    <lineage>
        <taxon>Archaea</taxon>
        <taxon>Methanobacteriati</taxon>
        <taxon>Methanobacteriota</taxon>
        <taxon>Stenosarchaea group</taxon>
        <taxon>Methanomicrobia</taxon>
        <taxon>Methanomicrobiales</taxon>
        <taxon>Methanocorpusculaceae</taxon>
        <taxon>Methanocorpusculum</taxon>
    </lineage>
</organism>